<feature type="region of interest" description="Disordered" evidence="1">
    <location>
        <begin position="32"/>
        <end position="72"/>
    </location>
</feature>
<proteinExistence type="predicted"/>
<comment type="caution">
    <text evidence="3">The sequence shown here is derived from an EMBL/GenBank/DDBJ whole genome shotgun (WGS) entry which is preliminary data.</text>
</comment>
<feature type="signal peptide" evidence="2">
    <location>
        <begin position="1"/>
        <end position="28"/>
    </location>
</feature>
<dbReference type="Proteomes" id="UP000479710">
    <property type="component" value="Unassembled WGS sequence"/>
</dbReference>
<feature type="chain" id="PRO_5026240172" evidence="2">
    <location>
        <begin position="29"/>
        <end position="72"/>
    </location>
</feature>
<sequence length="72" mass="7656">MRKQRGPSPLFLWKALLIVVMLRCVLHTASIDGGNRVGYRYPAPGSNNNRVQPSCGSDDGCDPGGPTTATSP</sequence>
<protein>
    <submittedName>
        <fullName evidence="3">Uncharacterized protein</fullName>
    </submittedName>
</protein>
<evidence type="ECO:0000256" key="1">
    <source>
        <dbReference type="SAM" id="MobiDB-lite"/>
    </source>
</evidence>
<gene>
    <name evidence="3" type="ORF">E2562_022804</name>
</gene>
<evidence type="ECO:0000313" key="3">
    <source>
        <dbReference type="EMBL" id="KAF0929606.1"/>
    </source>
</evidence>
<reference evidence="3 4" key="1">
    <citation type="submission" date="2019-11" db="EMBL/GenBank/DDBJ databases">
        <title>Whole genome sequence of Oryza granulata.</title>
        <authorList>
            <person name="Li W."/>
        </authorList>
    </citation>
    <scope>NUCLEOTIDE SEQUENCE [LARGE SCALE GENOMIC DNA]</scope>
    <source>
        <strain evidence="4">cv. Menghai</strain>
        <tissue evidence="3">Leaf</tissue>
    </source>
</reference>
<name>A0A6G1EY89_9ORYZ</name>
<dbReference type="AlphaFoldDB" id="A0A6G1EY89"/>
<evidence type="ECO:0000313" key="4">
    <source>
        <dbReference type="Proteomes" id="UP000479710"/>
    </source>
</evidence>
<keyword evidence="4" id="KW-1185">Reference proteome</keyword>
<organism evidence="3 4">
    <name type="scientific">Oryza meyeriana var. granulata</name>
    <dbReference type="NCBI Taxonomy" id="110450"/>
    <lineage>
        <taxon>Eukaryota</taxon>
        <taxon>Viridiplantae</taxon>
        <taxon>Streptophyta</taxon>
        <taxon>Embryophyta</taxon>
        <taxon>Tracheophyta</taxon>
        <taxon>Spermatophyta</taxon>
        <taxon>Magnoliopsida</taxon>
        <taxon>Liliopsida</taxon>
        <taxon>Poales</taxon>
        <taxon>Poaceae</taxon>
        <taxon>BOP clade</taxon>
        <taxon>Oryzoideae</taxon>
        <taxon>Oryzeae</taxon>
        <taxon>Oryzinae</taxon>
        <taxon>Oryza</taxon>
        <taxon>Oryza meyeriana</taxon>
    </lineage>
</organism>
<evidence type="ECO:0000256" key="2">
    <source>
        <dbReference type="SAM" id="SignalP"/>
    </source>
</evidence>
<accession>A0A6G1EY89</accession>
<dbReference type="EMBL" id="SPHZ02000002">
    <property type="protein sequence ID" value="KAF0929606.1"/>
    <property type="molecule type" value="Genomic_DNA"/>
</dbReference>
<keyword evidence="2" id="KW-0732">Signal</keyword>